<name>A0A835I0Q7_9MAGN</name>
<dbReference type="Proteomes" id="UP000631114">
    <property type="component" value="Unassembled WGS sequence"/>
</dbReference>
<sequence length="99" mass="10779">MARVIQACQAVAIRSCKEYEGDYLDVAKKPMWADDEDDALQAGFSSRTSNRGFVLLGWAPYLYIFAHPSIGGSLFHSGMGLNHRDTPAWSHPSGAAFSG</sequence>
<organism evidence="1 2">
    <name type="scientific">Coptis chinensis</name>
    <dbReference type="NCBI Taxonomy" id="261450"/>
    <lineage>
        <taxon>Eukaryota</taxon>
        <taxon>Viridiplantae</taxon>
        <taxon>Streptophyta</taxon>
        <taxon>Embryophyta</taxon>
        <taxon>Tracheophyta</taxon>
        <taxon>Spermatophyta</taxon>
        <taxon>Magnoliopsida</taxon>
        <taxon>Ranunculales</taxon>
        <taxon>Ranunculaceae</taxon>
        <taxon>Coptidoideae</taxon>
        <taxon>Coptis</taxon>
    </lineage>
</organism>
<gene>
    <name evidence="1" type="ORF">IFM89_022424</name>
</gene>
<comment type="caution">
    <text evidence="1">The sequence shown here is derived from an EMBL/GenBank/DDBJ whole genome shotgun (WGS) entry which is preliminary data.</text>
</comment>
<evidence type="ECO:0000313" key="2">
    <source>
        <dbReference type="Proteomes" id="UP000631114"/>
    </source>
</evidence>
<dbReference type="EMBL" id="JADFTS010000004">
    <property type="protein sequence ID" value="KAF9610460.1"/>
    <property type="molecule type" value="Genomic_DNA"/>
</dbReference>
<dbReference type="AlphaFoldDB" id="A0A835I0Q7"/>
<accession>A0A835I0Q7</accession>
<dbReference type="OrthoDB" id="5835829at2759"/>
<dbReference type="SUPFAM" id="SSF53756">
    <property type="entry name" value="UDP-Glycosyltransferase/glycogen phosphorylase"/>
    <property type="match status" value="1"/>
</dbReference>
<reference evidence="1 2" key="1">
    <citation type="submission" date="2020-10" db="EMBL/GenBank/DDBJ databases">
        <title>The Coptis chinensis genome and diversification of protoberbering-type alkaloids.</title>
        <authorList>
            <person name="Wang B."/>
            <person name="Shu S."/>
            <person name="Song C."/>
            <person name="Liu Y."/>
        </authorList>
    </citation>
    <scope>NUCLEOTIDE SEQUENCE [LARGE SCALE GENOMIC DNA]</scope>
    <source>
        <strain evidence="1">HL-2020</strain>
        <tissue evidence="1">Leaf</tissue>
    </source>
</reference>
<proteinExistence type="predicted"/>
<protein>
    <submittedName>
        <fullName evidence="1">Uncharacterized protein</fullName>
    </submittedName>
</protein>
<keyword evidence="2" id="KW-1185">Reference proteome</keyword>
<evidence type="ECO:0000313" key="1">
    <source>
        <dbReference type="EMBL" id="KAF9610460.1"/>
    </source>
</evidence>
<dbReference type="Gene3D" id="3.40.50.2000">
    <property type="entry name" value="Glycogen Phosphorylase B"/>
    <property type="match status" value="1"/>
</dbReference>